<feature type="domain" description="HpcH/HpaI aldolase/citrate lyase" evidence="4">
    <location>
        <begin position="18"/>
        <end position="184"/>
    </location>
</feature>
<dbReference type="SUPFAM" id="SSF51621">
    <property type="entry name" value="Phosphoenolpyruvate/pyruvate domain"/>
    <property type="match status" value="1"/>
</dbReference>
<dbReference type="AlphaFoldDB" id="A0A367RP95"/>
<evidence type="ECO:0000256" key="2">
    <source>
        <dbReference type="ARBA" id="ARBA00022723"/>
    </source>
</evidence>
<gene>
    <name evidence="5" type="ORF">A6770_13595</name>
</gene>
<dbReference type="Pfam" id="PF03328">
    <property type="entry name" value="HpcH_HpaI"/>
    <property type="match status" value="1"/>
</dbReference>
<dbReference type="PANTHER" id="PTHR30502">
    <property type="entry name" value="2-KETO-3-DEOXY-L-RHAMNONATE ALDOLASE"/>
    <property type="match status" value="1"/>
</dbReference>
<comment type="similarity">
    <text evidence="1">Belongs to the HpcH/HpaI aldolase family.</text>
</comment>
<organism evidence="5 6">
    <name type="scientific">Nostoc minutum NIES-26</name>
    <dbReference type="NCBI Taxonomy" id="1844469"/>
    <lineage>
        <taxon>Bacteria</taxon>
        <taxon>Bacillati</taxon>
        <taxon>Cyanobacteriota</taxon>
        <taxon>Cyanophyceae</taxon>
        <taxon>Nostocales</taxon>
        <taxon>Nostocaceae</taxon>
        <taxon>Nostoc</taxon>
    </lineage>
</organism>
<evidence type="ECO:0000256" key="3">
    <source>
        <dbReference type="ARBA" id="ARBA00023239"/>
    </source>
</evidence>
<dbReference type="InterPro" id="IPR005000">
    <property type="entry name" value="Aldolase/citrate-lyase_domain"/>
</dbReference>
<dbReference type="InterPro" id="IPR050251">
    <property type="entry name" value="HpcH-HpaI_aldolase"/>
</dbReference>
<comment type="caution">
    <text evidence="5">The sequence shown here is derived from an EMBL/GenBank/DDBJ whole genome shotgun (WGS) entry which is preliminary data.</text>
</comment>
<dbReference type="Proteomes" id="UP000252107">
    <property type="component" value="Unassembled WGS sequence"/>
</dbReference>
<dbReference type="Gene3D" id="3.20.20.60">
    <property type="entry name" value="Phosphoenolpyruvate-binding domains"/>
    <property type="match status" value="1"/>
</dbReference>
<name>A0A367RP95_9NOSO</name>
<dbReference type="InterPro" id="IPR040442">
    <property type="entry name" value="Pyrv_kinase-like_dom_sf"/>
</dbReference>
<dbReference type="PANTHER" id="PTHR30502:SF0">
    <property type="entry name" value="PHOSPHOENOLPYRUVATE CARBOXYLASE FAMILY PROTEIN"/>
    <property type="match status" value="1"/>
</dbReference>
<accession>A0A367RP95</accession>
<dbReference type="GO" id="GO:0016832">
    <property type="term" value="F:aldehyde-lyase activity"/>
    <property type="evidence" value="ECO:0007669"/>
    <property type="project" value="TreeGrafter"/>
</dbReference>
<dbReference type="GO" id="GO:0005737">
    <property type="term" value="C:cytoplasm"/>
    <property type="evidence" value="ECO:0007669"/>
    <property type="project" value="TreeGrafter"/>
</dbReference>
<keyword evidence="2" id="KW-0479">Metal-binding</keyword>
<protein>
    <submittedName>
        <fullName evidence="5">4-hydroxy-2-oxovalerate aldolase</fullName>
    </submittedName>
</protein>
<evidence type="ECO:0000313" key="5">
    <source>
        <dbReference type="EMBL" id="RCJ38376.1"/>
    </source>
</evidence>
<reference evidence="5" key="1">
    <citation type="submission" date="2016-04" db="EMBL/GenBank/DDBJ databases">
        <authorList>
            <person name="Tabuchi Yagui T.R."/>
        </authorList>
    </citation>
    <scope>NUCLEOTIDE SEQUENCE [LARGE SCALE GENOMIC DNA]</scope>
    <source>
        <strain evidence="5">NIES-26</strain>
    </source>
</reference>
<keyword evidence="3" id="KW-0456">Lyase</keyword>
<dbReference type="InterPro" id="IPR015813">
    <property type="entry name" value="Pyrv/PenolPyrv_kinase-like_dom"/>
</dbReference>
<evidence type="ECO:0000256" key="1">
    <source>
        <dbReference type="ARBA" id="ARBA00005568"/>
    </source>
</evidence>
<proteinExistence type="inferred from homology"/>
<keyword evidence="6" id="KW-1185">Reference proteome</keyword>
<evidence type="ECO:0000313" key="6">
    <source>
        <dbReference type="Proteomes" id="UP000252107"/>
    </source>
</evidence>
<sequence>MFRPNRLKKMLQTDSQPIGCWIFFSDGDSIELLSMCGFDAFIIDHEHGATDMAVLVEQLRATQATDVTCILRVPSHDPVYIKRALDMGVEGLLVPTVESADEARAIVAATRYRPHGGHRGVGYPESRAANWGLAELEYPANYRENLLIAVIVETRRGFENVSQIAAVEGIDMVFLGPGDLTADIADDFAALTKFGTYDNSELDRLMAEAEAIVSASPDCWLAGISRNAPGGRQLFAKGYDFVTPAADAWLLSDAARSVVTAMRG</sequence>
<dbReference type="GO" id="GO:0046872">
    <property type="term" value="F:metal ion binding"/>
    <property type="evidence" value="ECO:0007669"/>
    <property type="project" value="UniProtKB-KW"/>
</dbReference>
<dbReference type="EMBL" id="LXQD01000098">
    <property type="protein sequence ID" value="RCJ38376.1"/>
    <property type="molecule type" value="Genomic_DNA"/>
</dbReference>
<evidence type="ECO:0000259" key="4">
    <source>
        <dbReference type="Pfam" id="PF03328"/>
    </source>
</evidence>